<dbReference type="Proteomes" id="UP000004994">
    <property type="component" value="Chromosome 10"/>
</dbReference>
<name>A0A3Q7IFJ6_SOLLC</name>
<dbReference type="EnsemblPlants" id="Solyc10g048080.2.1">
    <property type="protein sequence ID" value="Solyc10g048080.2.1"/>
    <property type="gene ID" value="Solyc10g048080.2"/>
</dbReference>
<dbReference type="SMART" id="SM00198">
    <property type="entry name" value="SCP"/>
    <property type="match status" value="1"/>
</dbReference>
<keyword evidence="1" id="KW-0568">Pathogenesis-related protein</keyword>
<sequence length="138" mass="15700">MIIQYIKLLKIIKVVTQVSLKNHSIFMGFSLFSQMPSYFLLALIQIVSHSCHAQQDYLDAHNKSRANVGVRPLTWDDRCVMMATKAVEMWVDEKQYCNHESNTCDEGKVCARVQCNNGGYVVSCNYDPPGNFIGKTPY</sequence>
<evidence type="ECO:0000313" key="3">
    <source>
        <dbReference type="EnsemblPlants" id="Solyc10g048080.2.1"/>
    </source>
</evidence>
<feature type="domain" description="SCP" evidence="2">
    <location>
        <begin position="52"/>
        <end position="134"/>
    </location>
</feature>
<organism evidence="3">
    <name type="scientific">Solanum lycopersicum</name>
    <name type="common">Tomato</name>
    <name type="synonym">Lycopersicon esculentum</name>
    <dbReference type="NCBI Taxonomy" id="4081"/>
    <lineage>
        <taxon>Eukaryota</taxon>
        <taxon>Viridiplantae</taxon>
        <taxon>Streptophyta</taxon>
        <taxon>Embryophyta</taxon>
        <taxon>Tracheophyta</taxon>
        <taxon>Spermatophyta</taxon>
        <taxon>Magnoliopsida</taxon>
        <taxon>eudicotyledons</taxon>
        <taxon>Gunneridae</taxon>
        <taxon>Pentapetalae</taxon>
        <taxon>asterids</taxon>
        <taxon>lamiids</taxon>
        <taxon>Solanales</taxon>
        <taxon>Solanaceae</taxon>
        <taxon>Solanoideae</taxon>
        <taxon>Solaneae</taxon>
        <taxon>Solanum</taxon>
        <taxon>Solanum subgen. Lycopersicon</taxon>
    </lineage>
</organism>
<dbReference type="STRING" id="4081.A0A3Q7IFJ6"/>
<evidence type="ECO:0000259" key="2">
    <source>
        <dbReference type="SMART" id="SM00198"/>
    </source>
</evidence>
<dbReference type="SUPFAM" id="SSF55797">
    <property type="entry name" value="PR-1-like"/>
    <property type="match status" value="1"/>
</dbReference>
<dbReference type="AlphaFoldDB" id="A0A3Q7IFJ6"/>
<evidence type="ECO:0000256" key="1">
    <source>
        <dbReference type="ARBA" id="ARBA00023265"/>
    </source>
</evidence>
<dbReference type="Gramene" id="Solyc10g048080.2.1">
    <property type="protein sequence ID" value="Solyc10g048080.2.1"/>
    <property type="gene ID" value="Solyc10g048080.2"/>
</dbReference>
<dbReference type="GO" id="GO:0005576">
    <property type="term" value="C:extracellular region"/>
    <property type="evidence" value="ECO:0007669"/>
    <property type="project" value="InterPro"/>
</dbReference>
<keyword evidence="4" id="KW-1185">Reference proteome</keyword>
<dbReference type="Pfam" id="PF00188">
    <property type="entry name" value="CAP"/>
    <property type="match status" value="1"/>
</dbReference>
<reference evidence="3" key="2">
    <citation type="submission" date="2019-01" db="UniProtKB">
        <authorList>
            <consortium name="EnsemblPlants"/>
        </authorList>
    </citation>
    <scope>IDENTIFICATION</scope>
    <source>
        <strain evidence="3">cv. Heinz 1706</strain>
    </source>
</reference>
<protein>
    <recommendedName>
        <fullName evidence="2">SCP domain-containing protein</fullName>
    </recommendedName>
</protein>
<accession>A0A3Q7IFJ6</accession>
<keyword evidence="1" id="KW-0611">Plant defense</keyword>
<proteinExistence type="predicted"/>
<dbReference type="Gene3D" id="3.40.33.10">
    <property type="entry name" value="CAP"/>
    <property type="match status" value="1"/>
</dbReference>
<dbReference type="InterPro" id="IPR014044">
    <property type="entry name" value="CAP_dom"/>
</dbReference>
<dbReference type="InterPro" id="IPR018244">
    <property type="entry name" value="Allrgn_V5/Tpx1_CS"/>
</dbReference>
<evidence type="ECO:0000313" key="4">
    <source>
        <dbReference type="Proteomes" id="UP000004994"/>
    </source>
</evidence>
<reference evidence="3" key="1">
    <citation type="journal article" date="2012" name="Nature">
        <title>The tomato genome sequence provides insights into fleshy fruit evolution.</title>
        <authorList>
            <consortium name="Tomato Genome Consortium"/>
        </authorList>
    </citation>
    <scope>NUCLEOTIDE SEQUENCE [LARGE SCALE GENOMIC DNA]</scope>
    <source>
        <strain evidence="3">cv. Heinz 1706</strain>
    </source>
</reference>
<dbReference type="InParanoid" id="A0A3Q7IFJ6"/>
<dbReference type="InterPro" id="IPR035940">
    <property type="entry name" value="CAP_sf"/>
</dbReference>
<dbReference type="PROSITE" id="PS01010">
    <property type="entry name" value="CRISP_2"/>
    <property type="match status" value="1"/>
</dbReference>